<name>A0A821ZCS3_9BILA</name>
<keyword evidence="3" id="KW-0687">Ribonucleoprotein</keyword>
<dbReference type="AlphaFoldDB" id="A0A821ZCS3"/>
<dbReference type="Proteomes" id="UP000663873">
    <property type="component" value="Unassembled WGS sequence"/>
</dbReference>
<dbReference type="GO" id="GO:0008097">
    <property type="term" value="F:5S rRNA binding"/>
    <property type="evidence" value="ECO:0007669"/>
    <property type="project" value="InterPro"/>
</dbReference>
<dbReference type="GO" id="GO:0003735">
    <property type="term" value="F:structural constituent of ribosome"/>
    <property type="evidence" value="ECO:0007669"/>
    <property type="project" value="InterPro"/>
</dbReference>
<dbReference type="PANTHER" id="PTHR23410">
    <property type="entry name" value="RIBOSOMAL PROTEIN L5-RELATED"/>
    <property type="match status" value="1"/>
</dbReference>
<dbReference type="GO" id="GO:0006412">
    <property type="term" value="P:translation"/>
    <property type="evidence" value="ECO:0007669"/>
    <property type="project" value="InterPro"/>
</dbReference>
<feature type="non-terminal residue" evidence="4">
    <location>
        <position position="1"/>
    </location>
</feature>
<dbReference type="PANTHER" id="PTHR23410:SF12">
    <property type="entry name" value="LARGE RIBOSOMAL SUBUNIT PROTEIN UL18"/>
    <property type="match status" value="1"/>
</dbReference>
<dbReference type="GO" id="GO:0022625">
    <property type="term" value="C:cytosolic large ribosomal subunit"/>
    <property type="evidence" value="ECO:0007669"/>
    <property type="project" value="TreeGrafter"/>
</dbReference>
<gene>
    <name evidence="4" type="ORF">UJA718_LOCUS49112</name>
</gene>
<comment type="similarity">
    <text evidence="1">Belongs to the universal ribosomal protein uL18 family.</text>
</comment>
<dbReference type="EMBL" id="CAJOBP010101438">
    <property type="protein sequence ID" value="CAF4977370.1"/>
    <property type="molecule type" value="Genomic_DNA"/>
</dbReference>
<evidence type="ECO:0000313" key="5">
    <source>
        <dbReference type="Proteomes" id="UP000663873"/>
    </source>
</evidence>
<evidence type="ECO:0000256" key="2">
    <source>
        <dbReference type="ARBA" id="ARBA00022980"/>
    </source>
</evidence>
<evidence type="ECO:0000313" key="4">
    <source>
        <dbReference type="EMBL" id="CAF4977370.1"/>
    </source>
</evidence>
<accession>A0A821ZCS3</accession>
<dbReference type="SUPFAM" id="SSF53137">
    <property type="entry name" value="Translational machinery components"/>
    <property type="match status" value="1"/>
</dbReference>
<evidence type="ECO:0000256" key="3">
    <source>
        <dbReference type="ARBA" id="ARBA00023274"/>
    </source>
</evidence>
<dbReference type="Gene3D" id="3.30.420.100">
    <property type="match status" value="1"/>
</dbReference>
<dbReference type="Pfam" id="PF17144">
    <property type="entry name" value="Ribosomal_L5e"/>
    <property type="match status" value="1"/>
</dbReference>
<dbReference type="InterPro" id="IPR005485">
    <property type="entry name" value="Rbsml_uL18_euk_arch"/>
</dbReference>
<protein>
    <submittedName>
        <fullName evidence="4">Uncharacterized protein</fullName>
    </submittedName>
</protein>
<keyword evidence="5" id="KW-1185">Reference proteome</keyword>
<sequence>GKTDFYARHALIHQDKNKYNTPKYRLIVRITNKDIVCQVRIL</sequence>
<evidence type="ECO:0000256" key="1">
    <source>
        <dbReference type="ARBA" id="ARBA00007116"/>
    </source>
</evidence>
<comment type="caution">
    <text evidence="4">The sequence shown here is derived from an EMBL/GenBank/DDBJ whole genome shotgun (WGS) entry which is preliminary data.</text>
</comment>
<dbReference type="GO" id="GO:0000027">
    <property type="term" value="P:ribosomal large subunit assembly"/>
    <property type="evidence" value="ECO:0007669"/>
    <property type="project" value="TreeGrafter"/>
</dbReference>
<organism evidence="4 5">
    <name type="scientific">Rotaria socialis</name>
    <dbReference type="NCBI Taxonomy" id="392032"/>
    <lineage>
        <taxon>Eukaryota</taxon>
        <taxon>Metazoa</taxon>
        <taxon>Spiralia</taxon>
        <taxon>Gnathifera</taxon>
        <taxon>Rotifera</taxon>
        <taxon>Eurotatoria</taxon>
        <taxon>Bdelloidea</taxon>
        <taxon>Philodinida</taxon>
        <taxon>Philodinidae</taxon>
        <taxon>Rotaria</taxon>
    </lineage>
</organism>
<proteinExistence type="inferred from homology"/>
<reference evidence="4" key="1">
    <citation type="submission" date="2021-02" db="EMBL/GenBank/DDBJ databases">
        <authorList>
            <person name="Nowell W R."/>
        </authorList>
    </citation>
    <scope>NUCLEOTIDE SEQUENCE</scope>
</reference>
<keyword evidence="2" id="KW-0689">Ribosomal protein</keyword>